<evidence type="ECO:0000256" key="3">
    <source>
        <dbReference type="ARBA" id="ARBA00012438"/>
    </source>
</evidence>
<evidence type="ECO:0000256" key="9">
    <source>
        <dbReference type="SAM" id="Phobius"/>
    </source>
</evidence>
<organism evidence="11 12">
    <name type="scientific">Anaerosphaera multitolerans</name>
    <dbReference type="NCBI Taxonomy" id="2487351"/>
    <lineage>
        <taxon>Bacteria</taxon>
        <taxon>Bacillati</taxon>
        <taxon>Bacillota</taxon>
        <taxon>Tissierellia</taxon>
        <taxon>Tissierellales</taxon>
        <taxon>Peptoniphilaceae</taxon>
        <taxon>Anaerosphaera</taxon>
    </lineage>
</organism>
<comment type="subcellular location">
    <subcellularLocation>
        <location evidence="2">Membrane</location>
    </subcellularLocation>
</comment>
<proteinExistence type="predicted"/>
<dbReference type="Pfam" id="PF00512">
    <property type="entry name" value="HisKA"/>
    <property type="match status" value="1"/>
</dbReference>
<evidence type="ECO:0000256" key="1">
    <source>
        <dbReference type="ARBA" id="ARBA00000085"/>
    </source>
</evidence>
<dbReference type="Pfam" id="PF02518">
    <property type="entry name" value="HATPase_c"/>
    <property type="match status" value="1"/>
</dbReference>
<feature type="transmembrane region" description="Helical" evidence="9">
    <location>
        <begin position="6"/>
        <end position="29"/>
    </location>
</feature>
<dbReference type="SUPFAM" id="SSF55874">
    <property type="entry name" value="ATPase domain of HSP90 chaperone/DNA topoisomerase II/histidine kinase"/>
    <property type="match status" value="1"/>
</dbReference>
<reference evidence="11 12" key="1">
    <citation type="submission" date="2018-11" db="EMBL/GenBank/DDBJ databases">
        <title>Genome sequencing and assembly of Anaerosphaera sp. nov., GS7-6-2.</title>
        <authorList>
            <person name="Rettenmaier R."/>
            <person name="Liebl W."/>
            <person name="Zverlov V."/>
        </authorList>
    </citation>
    <scope>NUCLEOTIDE SEQUENCE [LARGE SCALE GENOMIC DNA]</scope>
    <source>
        <strain evidence="11 12">GS7-6-2</strain>
    </source>
</reference>
<keyword evidence="12" id="KW-1185">Reference proteome</keyword>
<dbReference type="PANTHER" id="PTHR45453">
    <property type="entry name" value="PHOSPHATE REGULON SENSOR PROTEIN PHOR"/>
    <property type="match status" value="1"/>
</dbReference>
<dbReference type="GO" id="GO:0004721">
    <property type="term" value="F:phosphoprotein phosphatase activity"/>
    <property type="evidence" value="ECO:0007669"/>
    <property type="project" value="TreeGrafter"/>
</dbReference>
<name>A0A437S503_9FIRM</name>
<comment type="caution">
    <text evidence="11">The sequence shown here is derived from an EMBL/GenBank/DDBJ whole genome shotgun (WGS) entry which is preliminary data.</text>
</comment>
<dbReference type="Gene3D" id="3.30.450.20">
    <property type="entry name" value="PAS domain"/>
    <property type="match status" value="1"/>
</dbReference>
<feature type="transmembrane region" description="Helical" evidence="9">
    <location>
        <begin position="146"/>
        <end position="166"/>
    </location>
</feature>
<dbReference type="GO" id="GO:0016036">
    <property type="term" value="P:cellular response to phosphate starvation"/>
    <property type="evidence" value="ECO:0007669"/>
    <property type="project" value="TreeGrafter"/>
</dbReference>
<dbReference type="InterPro" id="IPR050351">
    <property type="entry name" value="BphY/WalK/GraS-like"/>
</dbReference>
<dbReference type="OrthoDB" id="9813151at2"/>
<dbReference type="InterPro" id="IPR036097">
    <property type="entry name" value="HisK_dim/P_sf"/>
</dbReference>
<dbReference type="FunFam" id="3.30.565.10:FF:000006">
    <property type="entry name" value="Sensor histidine kinase WalK"/>
    <property type="match status" value="1"/>
</dbReference>
<keyword evidence="4" id="KW-0597">Phosphoprotein</keyword>
<evidence type="ECO:0000256" key="6">
    <source>
        <dbReference type="ARBA" id="ARBA00022777"/>
    </source>
</evidence>
<dbReference type="RefSeq" id="WP_127725171.1">
    <property type="nucleotide sequence ID" value="NZ_RLIH01000016.1"/>
</dbReference>
<evidence type="ECO:0000259" key="10">
    <source>
        <dbReference type="PROSITE" id="PS50109"/>
    </source>
</evidence>
<dbReference type="PRINTS" id="PR00344">
    <property type="entry name" value="BCTRLSENSOR"/>
</dbReference>
<dbReference type="CDD" id="cd00075">
    <property type="entry name" value="HATPase"/>
    <property type="match status" value="1"/>
</dbReference>
<keyword evidence="7" id="KW-0902">Two-component regulatory system</keyword>
<evidence type="ECO:0000256" key="2">
    <source>
        <dbReference type="ARBA" id="ARBA00004370"/>
    </source>
</evidence>
<dbReference type="PROSITE" id="PS50109">
    <property type="entry name" value="HIS_KIN"/>
    <property type="match status" value="1"/>
</dbReference>
<keyword evidence="9" id="KW-1133">Transmembrane helix</keyword>
<dbReference type="Proteomes" id="UP000288812">
    <property type="component" value="Unassembled WGS sequence"/>
</dbReference>
<dbReference type="SMART" id="SM00387">
    <property type="entry name" value="HATPase_c"/>
    <property type="match status" value="1"/>
</dbReference>
<evidence type="ECO:0000256" key="5">
    <source>
        <dbReference type="ARBA" id="ARBA00022679"/>
    </source>
</evidence>
<dbReference type="AlphaFoldDB" id="A0A437S503"/>
<dbReference type="Gene3D" id="3.30.565.10">
    <property type="entry name" value="Histidine kinase-like ATPase, C-terminal domain"/>
    <property type="match status" value="1"/>
</dbReference>
<keyword evidence="6" id="KW-0418">Kinase</keyword>
<keyword evidence="9" id="KW-0812">Transmembrane</keyword>
<dbReference type="InterPro" id="IPR003661">
    <property type="entry name" value="HisK_dim/P_dom"/>
</dbReference>
<dbReference type="SMART" id="SM00388">
    <property type="entry name" value="HisKA"/>
    <property type="match status" value="1"/>
</dbReference>
<dbReference type="InterPro" id="IPR003594">
    <property type="entry name" value="HATPase_dom"/>
</dbReference>
<comment type="catalytic activity">
    <reaction evidence="1">
        <text>ATP + protein L-histidine = ADP + protein N-phospho-L-histidine.</text>
        <dbReference type="EC" id="2.7.13.3"/>
    </reaction>
</comment>
<sequence>MKKRIFDNTIVVSIIVLILSSTFSFFLYYGNHRKNAEKDLTSLISLIDSTINFEEDKIEYLKNISKSNENIRITYVSSGNEILFDSYDDILGIKRHIDSEEFEDSVKTGIYNPNRYSSGAFKDVYYNAFKLKDGSILRVSKEIESMFSLFFDMIPVNLLILLFIVISSKALSSRTSEKIVNSVKESLERNIVIEEEIPEISPVIFEIKSQRDIIERQLEEIKVERDTITIILENMEEGFLMIDTKKSILLINKAALNFLNATKSVLNKNILYLTRDEEIINSIEEALKGNSSEGIINSMDREIKFYSNPVYLKDTIAGSILFLIDETEQIRSQRIREEFSANVSHELKTPITSIYGFAELLKNDMIPAEEDRVEFLNSIYNESKRLLELTDDIMKISKLEEGSELLKSKVDLKKLSEEVLFSFTKFAEDKSVKLHLKGEASIIANENMMWEMISNLVENAIKYNRENGEVTVELNEDGKVKIKVSDTGIGIPRAKQNRIFERFYRVDESRNKKTGGTGLGLSIVKHIVKNHGGEIKFKSKEGIGTEIEIELPKVT</sequence>
<dbReference type="InterPro" id="IPR005467">
    <property type="entry name" value="His_kinase_dom"/>
</dbReference>
<dbReference type="CDD" id="cd00082">
    <property type="entry name" value="HisKA"/>
    <property type="match status" value="1"/>
</dbReference>
<keyword evidence="5" id="KW-0808">Transferase</keyword>
<dbReference type="GO" id="GO:0005886">
    <property type="term" value="C:plasma membrane"/>
    <property type="evidence" value="ECO:0007669"/>
    <property type="project" value="TreeGrafter"/>
</dbReference>
<evidence type="ECO:0000313" key="11">
    <source>
        <dbReference type="EMBL" id="RVU54057.1"/>
    </source>
</evidence>
<evidence type="ECO:0000313" key="12">
    <source>
        <dbReference type="Proteomes" id="UP000288812"/>
    </source>
</evidence>
<dbReference type="PANTHER" id="PTHR45453:SF1">
    <property type="entry name" value="PHOSPHATE REGULON SENSOR PROTEIN PHOR"/>
    <property type="match status" value="1"/>
</dbReference>
<feature type="domain" description="Histidine kinase" evidence="10">
    <location>
        <begin position="342"/>
        <end position="555"/>
    </location>
</feature>
<dbReference type="SUPFAM" id="SSF47384">
    <property type="entry name" value="Homodimeric domain of signal transducing histidine kinase"/>
    <property type="match status" value="1"/>
</dbReference>
<dbReference type="InterPro" id="IPR036890">
    <property type="entry name" value="HATPase_C_sf"/>
</dbReference>
<evidence type="ECO:0000256" key="7">
    <source>
        <dbReference type="ARBA" id="ARBA00023012"/>
    </source>
</evidence>
<dbReference type="FunFam" id="1.10.287.130:FF:000001">
    <property type="entry name" value="Two-component sensor histidine kinase"/>
    <property type="match status" value="1"/>
</dbReference>
<dbReference type="EC" id="2.7.13.3" evidence="3"/>
<evidence type="ECO:0000256" key="8">
    <source>
        <dbReference type="ARBA" id="ARBA00023136"/>
    </source>
</evidence>
<accession>A0A437S503</accession>
<dbReference type="InterPro" id="IPR004358">
    <property type="entry name" value="Sig_transdc_His_kin-like_C"/>
</dbReference>
<evidence type="ECO:0000256" key="4">
    <source>
        <dbReference type="ARBA" id="ARBA00022553"/>
    </source>
</evidence>
<gene>
    <name evidence="11" type="ORF">EF514_09315</name>
</gene>
<dbReference type="EMBL" id="RLIH01000016">
    <property type="protein sequence ID" value="RVU54057.1"/>
    <property type="molecule type" value="Genomic_DNA"/>
</dbReference>
<keyword evidence="8 9" id="KW-0472">Membrane</keyword>
<dbReference type="GO" id="GO:0000155">
    <property type="term" value="F:phosphorelay sensor kinase activity"/>
    <property type="evidence" value="ECO:0007669"/>
    <property type="project" value="InterPro"/>
</dbReference>
<dbReference type="Gene3D" id="1.10.287.130">
    <property type="match status" value="1"/>
</dbReference>
<protein>
    <recommendedName>
        <fullName evidence="3">histidine kinase</fullName>
        <ecNumber evidence="3">2.7.13.3</ecNumber>
    </recommendedName>
</protein>